<gene>
    <name evidence="8" type="ORF">LITE_LOCUS51045</name>
</gene>
<feature type="signal peptide" evidence="7">
    <location>
        <begin position="1"/>
        <end position="33"/>
    </location>
</feature>
<keyword evidence="4" id="KW-0372">Hormone</keyword>
<proteinExistence type="inferred from homology"/>
<evidence type="ECO:0000313" key="8">
    <source>
        <dbReference type="EMBL" id="CAI0626861.1"/>
    </source>
</evidence>
<keyword evidence="5 7" id="KW-0732">Signal</keyword>
<dbReference type="Pfam" id="PF05498">
    <property type="entry name" value="RALF"/>
    <property type="match status" value="1"/>
</dbReference>
<protein>
    <submittedName>
        <fullName evidence="8">Uncharacterized protein</fullName>
    </submittedName>
</protein>
<keyword evidence="9" id="KW-1185">Reference proteome</keyword>
<evidence type="ECO:0000256" key="2">
    <source>
        <dbReference type="ARBA" id="ARBA00009178"/>
    </source>
</evidence>
<dbReference type="EMBL" id="CAMGYJ010000011">
    <property type="protein sequence ID" value="CAI0626861.1"/>
    <property type="molecule type" value="Genomic_DNA"/>
</dbReference>
<comment type="caution">
    <text evidence="8">The sequence shown here is derived from an EMBL/GenBank/DDBJ whole genome shotgun (WGS) entry which is preliminary data.</text>
</comment>
<organism evidence="8 9">
    <name type="scientific">Linum tenue</name>
    <dbReference type="NCBI Taxonomy" id="586396"/>
    <lineage>
        <taxon>Eukaryota</taxon>
        <taxon>Viridiplantae</taxon>
        <taxon>Streptophyta</taxon>
        <taxon>Embryophyta</taxon>
        <taxon>Tracheophyta</taxon>
        <taxon>Spermatophyta</taxon>
        <taxon>Magnoliopsida</taxon>
        <taxon>eudicotyledons</taxon>
        <taxon>Gunneridae</taxon>
        <taxon>Pentapetalae</taxon>
        <taxon>rosids</taxon>
        <taxon>fabids</taxon>
        <taxon>Malpighiales</taxon>
        <taxon>Linaceae</taxon>
        <taxon>Linum</taxon>
    </lineage>
</organism>
<dbReference type="AlphaFoldDB" id="A0AAV0S433"/>
<evidence type="ECO:0000256" key="1">
    <source>
        <dbReference type="ARBA" id="ARBA00004613"/>
    </source>
</evidence>
<dbReference type="GO" id="GO:0005576">
    <property type="term" value="C:extracellular region"/>
    <property type="evidence" value="ECO:0007669"/>
    <property type="project" value="UniProtKB-SubCell"/>
</dbReference>
<evidence type="ECO:0000313" key="9">
    <source>
        <dbReference type="Proteomes" id="UP001154282"/>
    </source>
</evidence>
<dbReference type="GO" id="GO:0005179">
    <property type="term" value="F:hormone activity"/>
    <property type="evidence" value="ECO:0007669"/>
    <property type="project" value="UniProtKB-KW"/>
</dbReference>
<comment type="subcellular location">
    <subcellularLocation>
        <location evidence="1">Secreted</location>
    </subcellularLocation>
</comment>
<evidence type="ECO:0000256" key="4">
    <source>
        <dbReference type="ARBA" id="ARBA00022702"/>
    </source>
</evidence>
<dbReference type="Proteomes" id="UP001154282">
    <property type="component" value="Unassembled WGS sequence"/>
</dbReference>
<dbReference type="PANTHER" id="PTHR33136">
    <property type="entry name" value="RAPID ALKALINIZATION FACTOR-LIKE"/>
    <property type="match status" value="1"/>
</dbReference>
<name>A0AAV0S433_9ROSI</name>
<evidence type="ECO:0000256" key="6">
    <source>
        <dbReference type="ARBA" id="ARBA00023157"/>
    </source>
</evidence>
<feature type="chain" id="PRO_5043628469" evidence="7">
    <location>
        <begin position="34"/>
        <end position="130"/>
    </location>
</feature>
<evidence type="ECO:0000256" key="5">
    <source>
        <dbReference type="ARBA" id="ARBA00022729"/>
    </source>
</evidence>
<evidence type="ECO:0000256" key="7">
    <source>
        <dbReference type="SAM" id="SignalP"/>
    </source>
</evidence>
<dbReference type="PANTHER" id="PTHR33136:SF95">
    <property type="entry name" value="PROTEIN RALF-LIKE 33-RELATED"/>
    <property type="match status" value="1"/>
</dbReference>
<keyword evidence="3" id="KW-0964">Secreted</keyword>
<sequence length="130" mass="13698">MGRSSSSSSFRRSGILLICAILAAHLAISTSKAIDFLPALNSPGAGCNGSIAECMAAGSVGDDNGDGEEFAMESESARRILAASRYISYGALKRNSVPCSRRGASYYNCHAGAQANPYHRGCSHITRCRY</sequence>
<dbReference type="GO" id="GO:0040008">
    <property type="term" value="P:regulation of growth"/>
    <property type="evidence" value="ECO:0007669"/>
    <property type="project" value="UniProtKB-ARBA"/>
</dbReference>
<comment type="similarity">
    <text evidence="2">Belongs to the plant rapid alkalinization factor (RALF) family.</text>
</comment>
<reference evidence="8" key="1">
    <citation type="submission" date="2022-08" db="EMBL/GenBank/DDBJ databases">
        <authorList>
            <person name="Gutierrez-Valencia J."/>
        </authorList>
    </citation>
    <scope>NUCLEOTIDE SEQUENCE</scope>
</reference>
<keyword evidence="6" id="KW-1015">Disulfide bond</keyword>
<dbReference type="GO" id="GO:0019722">
    <property type="term" value="P:calcium-mediated signaling"/>
    <property type="evidence" value="ECO:0007669"/>
    <property type="project" value="TreeGrafter"/>
</dbReference>
<evidence type="ECO:0000256" key="3">
    <source>
        <dbReference type="ARBA" id="ARBA00022525"/>
    </source>
</evidence>
<accession>A0AAV0S433</accession>
<dbReference type="GO" id="GO:0009506">
    <property type="term" value="C:plasmodesma"/>
    <property type="evidence" value="ECO:0007669"/>
    <property type="project" value="TreeGrafter"/>
</dbReference>
<dbReference type="InterPro" id="IPR008801">
    <property type="entry name" value="RALF"/>
</dbReference>